<gene>
    <name evidence="3" type="ORF">I6G47_18065</name>
    <name evidence="4" type="ORF">SAMN05421547_101109</name>
</gene>
<dbReference type="KEGG" id="dla:I6G47_18065"/>
<dbReference type="SUPFAM" id="SSF53850">
    <property type="entry name" value="Periplasmic binding protein-like II"/>
    <property type="match status" value="1"/>
</dbReference>
<feature type="chain" id="PRO_5044558367" evidence="2">
    <location>
        <begin position="26"/>
        <end position="324"/>
    </location>
</feature>
<protein>
    <submittedName>
        <fullName evidence="3">Tripartite tricarboxylate transporter substrate binding protein</fullName>
    </submittedName>
    <submittedName>
        <fullName evidence="4">Tripartite-type tricarboxylate transporter, receptor component TctC</fullName>
    </submittedName>
</protein>
<dbReference type="Proteomes" id="UP000183417">
    <property type="component" value="Unassembled WGS sequence"/>
</dbReference>
<dbReference type="InterPro" id="IPR042100">
    <property type="entry name" value="Bug_dom1"/>
</dbReference>
<keyword evidence="4" id="KW-0675">Receptor</keyword>
<accession>A0A1H3EAL1</accession>
<reference evidence="4 5" key="1">
    <citation type="submission" date="2016-10" db="EMBL/GenBank/DDBJ databases">
        <authorList>
            <person name="de Groot N.N."/>
        </authorList>
    </citation>
    <scope>NUCLEOTIDE SEQUENCE [LARGE SCALE GENOMIC DNA]</scope>
    <source>
        <strain evidence="4 5">LMG 24775</strain>
    </source>
</reference>
<name>A0A1H3EAL1_9BURK</name>
<evidence type="ECO:0000313" key="4">
    <source>
        <dbReference type="EMBL" id="SDX75731.1"/>
    </source>
</evidence>
<dbReference type="AlphaFoldDB" id="A0A1H3EAL1"/>
<proteinExistence type="inferred from homology"/>
<reference evidence="3 6" key="2">
    <citation type="submission" date="2020-12" db="EMBL/GenBank/DDBJ databases">
        <title>FDA dAtabase for Regulatory Grade micrObial Sequences (FDA-ARGOS): Supporting development and validation of Infectious Disease Dx tests.</title>
        <authorList>
            <person name="Sproer C."/>
            <person name="Gronow S."/>
            <person name="Severitt S."/>
            <person name="Schroder I."/>
            <person name="Tallon L."/>
            <person name="Sadzewicz L."/>
            <person name="Zhao X."/>
            <person name="Boylan J."/>
            <person name="Ott S."/>
            <person name="Bowen H."/>
            <person name="Vavikolanu K."/>
            <person name="Mehta A."/>
            <person name="Aluvathingal J."/>
            <person name="Nadendla S."/>
            <person name="Lowell S."/>
            <person name="Myers T."/>
            <person name="Yan Y."/>
            <person name="Sichtig H."/>
        </authorList>
    </citation>
    <scope>NUCLEOTIDE SEQUENCE [LARGE SCALE GENOMIC DNA]</scope>
    <source>
        <strain evidence="3 6">FDAARGOS_890</strain>
    </source>
</reference>
<sequence length="324" mass="33811">MNRRIVLQAAGLAAAALLGAGTVQAQAFPAKSITLVVPNPPGGVVDTAARLASDPMSRLLGQSVVVDNRGGASGNIAYQMVARAPKDGYTLLASYSAYHVGNPALFPKLPWAQSELVPVGLIVAATNVIAVHPSVPANSLQEFIAYLRKNPGKVNYASQGNGSLSHVGTAVFAQVTQTQITHVPYKGSGPAIQDVLGGQVQMFITTPPSVLGHVQTGKLRALAVTSKTRHPMLPDVPTTAEAGLPGFELEAWVGLFAPAGTPPDAIARLSDALKTSLESPDVQKRAALQGVEPRFLGPQALAALVQRETDHWGKVIKANHITMD</sequence>
<dbReference type="Gene3D" id="3.40.190.150">
    <property type="entry name" value="Bordetella uptake gene, domain 1"/>
    <property type="match status" value="1"/>
</dbReference>
<evidence type="ECO:0000313" key="5">
    <source>
        <dbReference type="Proteomes" id="UP000183417"/>
    </source>
</evidence>
<dbReference type="GeneID" id="94694920"/>
<comment type="similarity">
    <text evidence="1">Belongs to the UPF0065 (bug) family.</text>
</comment>
<dbReference type="EMBL" id="FNPE01000001">
    <property type="protein sequence ID" value="SDX75731.1"/>
    <property type="molecule type" value="Genomic_DNA"/>
</dbReference>
<dbReference type="Gene3D" id="3.40.190.10">
    <property type="entry name" value="Periplasmic binding protein-like II"/>
    <property type="match status" value="1"/>
</dbReference>
<feature type="signal peptide" evidence="2">
    <location>
        <begin position="1"/>
        <end position="25"/>
    </location>
</feature>
<evidence type="ECO:0000313" key="3">
    <source>
        <dbReference type="EMBL" id="QPS78930.1"/>
    </source>
</evidence>
<dbReference type="PANTHER" id="PTHR42928:SF5">
    <property type="entry name" value="BLR1237 PROTEIN"/>
    <property type="match status" value="1"/>
</dbReference>
<evidence type="ECO:0000256" key="2">
    <source>
        <dbReference type="SAM" id="SignalP"/>
    </source>
</evidence>
<dbReference type="PROSITE" id="PS51318">
    <property type="entry name" value="TAT"/>
    <property type="match status" value="1"/>
</dbReference>
<dbReference type="PANTHER" id="PTHR42928">
    <property type="entry name" value="TRICARBOXYLATE-BINDING PROTEIN"/>
    <property type="match status" value="1"/>
</dbReference>
<evidence type="ECO:0000256" key="1">
    <source>
        <dbReference type="ARBA" id="ARBA00006987"/>
    </source>
</evidence>
<dbReference type="InterPro" id="IPR005064">
    <property type="entry name" value="BUG"/>
</dbReference>
<dbReference type="EMBL" id="CP065748">
    <property type="protein sequence ID" value="QPS78930.1"/>
    <property type="molecule type" value="Genomic_DNA"/>
</dbReference>
<dbReference type="CDD" id="cd07012">
    <property type="entry name" value="PBP2_Bug_TTT"/>
    <property type="match status" value="1"/>
</dbReference>
<dbReference type="Pfam" id="PF03401">
    <property type="entry name" value="TctC"/>
    <property type="match status" value="1"/>
</dbReference>
<dbReference type="InterPro" id="IPR006311">
    <property type="entry name" value="TAT_signal"/>
</dbReference>
<evidence type="ECO:0000313" key="6">
    <source>
        <dbReference type="Proteomes" id="UP000595064"/>
    </source>
</evidence>
<organism evidence="4 5">
    <name type="scientific">Delftia lacustris</name>
    <dbReference type="NCBI Taxonomy" id="558537"/>
    <lineage>
        <taxon>Bacteria</taxon>
        <taxon>Pseudomonadati</taxon>
        <taxon>Pseudomonadota</taxon>
        <taxon>Betaproteobacteria</taxon>
        <taxon>Burkholderiales</taxon>
        <taxon>Comamonadaceae</taxon>
        <taxon>Delftia</taxon>
    </lineage>
</organism>
<dbReference type="Proteomes" id="UP000595064">
    <property type="component" value="Chromosome"/>
</dbReference>
<dbReference type="PIRSF" id="PIRSF017082">
    <property type="entry name" value="YflP"/>
    <property type="match status" value="1"/>
</dbReference>
<keyword evidence="6" id="KW-1185">Reference proteome</keyword>
<dbReference type="RefSeq" id="WP_016446471.1">
    <property type="nucleotide sequence ID" value="NZ_AP025556.1"/>
</dbReference>
<keyword evidence="2" id="KW-0732">Signal</keyword>